<dbReference type="InterPro" id="IPR027417">
    <property type="entry name" value="P-loop_NTPase"/>
</dbReference>
<dbReference type="PANTHER" id="PTHR13696">
    <property type="entry name" value="P-LOOP CONTAINING NUCLEOSIDE TRIPHOSPHATE HYDROLASE"/>
    <property type="match status" value="1"/>
</dbReference>
<accession>A0A521G0C7</accession>
<evidence type="ECO:0000313" key="3">
    <source>
        <dbReference type="Proteomes" id="UP000316238"/>
    </source>
</evidence>
<organism evidence="2 3">
    <name type="scientific">Candidatus Electronema aureum</name>
    <dbReference type="NCBI Taxonomy" id="2005002"/>
    <lineage>
        <taxon>Bacteria</taxon>
        <taxon>Pseudomonadati</taxon>
        <taxon>Thermodesulfobacteriota</taxon>
        <taxon>Desulfobulbia</taxon>
        <taxon>Desulfobulbales</taxon>
        <taxon>Desulfobulbaceae</taxon>
        <taxon>Candidatus Electronema</taxon>
    </lineage>
</organism>
<comment type="caution">
    <text evidence="2">The sequence shown here is derived from an EMBL/GenBank/DDBJ whole genome shotgun (WGS) entry which is preliminary data.</text>
</comment>
<dbReference type="InterPro" id="IPR002586">
    <property type="entry name" value="CobQ/CobB/MinD/ParA_Nub-bd_dom"/>
</dbReference>
<proteinExistence type="predicted"/>
<reference evidence="2" key="1">
    <citation type="submission" date="2017-07" db="EMBL/GenBank/DDBJ databases">
        <title>The cable genome - Insights into the physiology and evolution of filamentous bacteria capable of sulfide oxidation via long distance electron transfer.</title>
        <authorList>
            <person name="Thorup C."/>
            <person name="Bjerg J.T."/>
            <person name="Schreiber L."/>
            <person name="Nielsen L.P."/>
            <person name="Kjeldsen K.U."/>
            <person name="Boesen T."/>
            <person name="Boggild A."/>
            <person name="Meysman F."/>
            <person name="Geelhoed J."/>
            <person name="Schramm A."/>
        </authorList>
    </citation>
    <scope>NUCLEOTIDE SEQUENCE [LARGE SCALE GENOMIC DNA]</scope>
    <source>
        <strain evidence="2">GS</strain>
    </source>
</reference>
<name>A0A521G0C7_9BACT</name>
<feature type="domain" description="CobQ/CobB/MinD/ParA nucleotide binding" evidence="1">
    <location>
        <begin position="130"/>
        <end position="265"/>
    </location>
</feature>
<dbReference type="Proteomes" id="UP000316238">
    <property type="component" value="Unassembled WGS sequence"/>
</dbReference>
<dbReference type="PANTHER" id="PTHR13696:SF52">
    <property type="entry name" value="PARA FAMILY PROTEIN CT_582"/>
    <property type="match status" value="1"/>
</dbReference>
<sequence>MITFDQVLPKVHEILKPHSDTISRIQPVIVNRDLNGRVRLIIRETMKGNSVAMAAIKTIAAELAEQLKPHSFPAGQVVLFEDDDMESLLAAAPTFPLEDIEGVYVMDRLANESRWASIAPLSLGVPRAVFFSIKGGVGRSTAMAVLAWSLAQAGKRVLVLDLDLESPGLSSALLPAERQPAYGIADWLVEDLVDNGDAVFEDMIAISTLSHDGEIDVVPAHGRNPGEYISKLGRVWMPKIDSDGKRESWSQRLGRLLNKLEEHLQPDVILIDSRSGIDEVASSCVTDLGASLVLLFAIDGGQTWSGYQMLFGHWHQAGVAREIRERLQLVGAMIPETDAADYFSSLCEKSWDMFSNSLYDEVPPGVPMGELFNFDNSDETAPHFPWPIRWHRGFAALSSLHSHLETIDEVQVETVFGSFIKSYALCGGRIS</sequence>
<keyword evidence="3" id="KW-1185">Reference proteome</keyword>
<gene>
    <name evidence="2" type="ORF">CDV28_12623</name>
</gene>
<dbReference type="EMBL" id="NQJD01000026">
    <property type="protein sequence ID" value="TAA74463.1"/>
    <property type="molecule type" value="Genomic_DNA"/>
</dbReference>
<evidence type="ECO:0000259" key="1">
    <source>
        <dbReference type="Pfam" id="PF01656"/>
    </source>
</evidence>
<dbReference type="SUPFAM" id="SSF52540">
    <property type="entry name" value="P-loop containing nucleoside triphosphate hydrolases"/>
    <property type="match status" value="1"/>
</dbReference>
<dbReference type="InterPro" id="IPR050678">
    <property type="entry name" value="DNA_Partitioning_ATPase"/>
</dbReference>
<protein>
    <submittedName>
        <fullName evidence="2">CobQ/CobB/MinD/ParA nucleotide binding domain-containing protein</fullName>
    </submittedName>
</protein>
<dbReference type="Gene3D" id="3.40.50.300">
    <property type="entry name" value="P-loop containing nucleotide triphosphate hydrolases"/>
    <property type="match status" value="1"/>
</dbReference>
<dbReference type="AlphaFoldDB" id="A0A521G0C7"/>
<dbReference type="Pfam" id="PF01656">
    <property type="entry name" value="CbiA"/>
    <property type="match status" value="1"/>
</dbReference>
<evidence type="ECO:0000313" key="2">
    <source>
        <dbReference type="EMBL" id="TAA74463.1"/>
    </source>
</evidence>
<dbReference type="NCBIfam" id="NF047398">
    <property type="entry name" value="AAA_KGGVGR"/>
    <property type="match status" value="1"/>
</dbReference>